<protein>
    <submittedName>
        <fullName evidence="4">Unannotated protein</fullName>
    </submittedName>
</protein>
<evidence type="ECO:0000256" key="1">
    <source>
        <dbReference type="ARBA" id="ARBA00010211"/>
    </source>
</evidence>
<reference evidence="4" key="1">
    <citation type="submission" date="2020-05" db="EMBL/GenBank/DDBJ databases">
        <authorList>
            <person name="Chiriac C."/>
            <person name="Salcher M."/>
            <person name="Ghai R."/>
            <person name="Kavagutti S V."/>
        </authorList>
    </citation>
    <scope>NUCLEOTIDE SEQUENCE</scope>
</reference>
<comment type="similarity">
    <text evidence="1">Belongs to the FAH family.</text>
</comment>
<dbReference type="PANTHER" id="PTHR42796">
    <property type="entry name" value="FUMARYLACETOACETATE HYDROLASE DOMAIN-CONTAINING PROTEIN 2A-RELATED"/>
    <property type="match status" value="1"/>
</dbReference>
<evidence type="ECO:0000313" key="4">
    <source>
        <dbReference type="EMBL" id="CAB4827471.1"/>
    </source>
</evidence>
<organism evidence="4">
    <name type="scientific">freshwater metagenome</name>
    <dbReference type="NCBI Taxonomy" id="449393"/>
    <lineage>
        <taxon>unclassified sequences</taxon>
        <taxon>metagenomes</taxon>
        <taxon>ecological metagenomes</taxon>
    </lineage>
</organism>
<dbReference type="GO" id="GO:0003824">
    <property type="term" value="F:catalytic activity"/>
    <property type="evidence" value="ECO:0007669"/>
    <property type="project" value="InterPro"/>
</dbReference>
<dbReference type="GO" id="GO:0044281">
    <property type="term" value="P:small molecule metabolic process"/>
    <property type="evidence" value="ECO:0007669"/>
    <property type="project" value="UniProtKB-ARBA"/>
</dbReference>
<dbReference type="InterPro" id="IPR011234">
    <property type="entry name" value="Fumarylacetoacetase-like_C"/>
</dbReference>
<proteinExistence type="inferred from homology"/>
<sequence>MENIEDLLPTDVSVATLVGRVFDPEVDGPCVVVVRGDLLVDISHDFPTVSDLLESTDPVGGCRSSQGGRTWNLRRVLMNSISEEAEGVRLLAPIDLSVIKAAGVTFTSSLRERLVEEQAGGDPARAEEIRSELDTLIGADIGSITPGSPRAAQLKADLQARGMWSQYLEVGIGPDPEVFTKAAVLSAVGCGQQVGVSTISAWNNPEPEIAIAVTSIGKIVAATIGNDVNLRDIEGRSALLLPRAKDNNASASVGPFLRLLDEHFTLDDIRGAEVALEVRGEDDGFVMAGVSQMKLISRDPTDLAAHAMSRDHQYPDGFLLYLGTLFAPTDDRDGGGKGFTHHVGDIVKISSPRLGTLVNRVNYSHLAPRWEFGIRDLMRNLARRGLVSQVGKGS</sequence>
<dbReference type="PANTHER" id="PTHR42796:SF7">
    <property type="entry name" value="2-DEHYDRO-3-DEOXY-D-ARABINONATE DEHYDRATASE"/>
    <property type="match status" value="1"/>
</dbReference>
<dbReference type="InterPro" id="IPR036663">
    <property type="entry name" value="Fumarylacetoacetase_C_sf"/>
</dbReference>
<dbReference type="InterPro" id="IPR051121">
    <property type="entry name" value="FAH"/>
</dbReference>
<evidence type="ECO:0000256" key="2">
    <source>
        <dbReference type="ARBA" id="ARBA00022723"/>
    </source>
</evidence>
<dbReference type="Gene3D" id="3.90.850.10">
    <property type="entry name" value="Fumarylacetoacetase-like, C-terminal domain"/>
    <property type="match status" value="1"/>
</dbReference>
<dbReference type="Pfam" id="PF01557">
    <property type="entry name" value="FAA_hydrolase"/>
    <property type="match status" value="1"/>
</dbReference>
<name>A0A6J7A407_9ZZZZ</name>
<gene>
    <name evidence="4" type="ORF">UFOPK3204_00605</name>
</gene>
<dbReference type="SUPFAM" id="SSF56529">
    <property type="entry name" value="FAH"/>
    <property type="match status" value="1"/>
</dbReference>
<feature type="domain" description="Fumarylacetoacetase-like C-terminal" evidence="3">
    <location>
        <begin position="219"/>
        <end position="361"/>
    </location>
</feature>
<accession>A0A6J7A407</accession>
<dbReference type="AlphaFoldDB" id="A0A6J7A407"/>
<dbReference type="EMBL" id="CAFABK010000019">
    <property type="protein sequence ID" value="CAB4827471.1"/>
    <property type="molecule type" value="Genomic_DNA"/>
</dbReference>
<keyword evidence="2" id="KW-0479">Metal-binding</keyword>
<dbReference type="GO" id="GO:0046872">
    <property type="term" value="F:metal ion binding"/>
    <property type="evidence" value="ECO:0007669"/>
    <property type="project" value="UniProtKB-KW"/>
</dbReference>
<evidence type="ECO:0000259" key="3">
    <source>
        <dbReference type="Pfam" id="PF01557"/>
    </source>
</evidence>